<dbReference type="Pfam" id="PF13650">
    <property type="entry name" value="Asp_protease_2"/>
    <property type="match status" value="1"/>
</dbReference>
<dbReference type="Pfam" id="PF13975">
    <property type="entry name" value="gag-asp_proteas"/>
    <property type="match status" value="1"/>
</dbReference>
<dbReference type="SUPFAM" id="SSF50630">
    <property type="entry name" value="Acid proteases"/>
    <property type="match status" value="2"/>
</dbReference>
<sequence>MSAGRGWRGDMAAFKRLPIGAIIGAGLLLLAPIAPARPDEANTPPVAPGAAEMLEPASSIIDMGINDTDRMTVAIHIAERGPYAFILDTAATRTVISRELANTLALKPAGNVRLITLTGGGNASMVHIQGLRFRPGKTHDIQALALGGTHIGAHGILGIDTLQNQRVVLDFRARTLAVSEAKRGQSVRPGPDEIVVTARRKLGQLILADSTIDGEKIDVIVDTGTQISLGNEALRRRLLKSGSRYAVTPISLIGVTGDVLNADYTRVDQLRIGRVALHGMPIAFGDAYAFRKLKLRKPALLLGMDALRMFTRVTVDFPNRRASFVLPEEAASAPPRIGR</sequence>
<dbReference type="Gene3D" id="2.40.70.10">
    <property type="entry name" value="Acid Proteases"/>
    <property type="match status" value="2"/>
</dbReference>
<organism evidence="1 2">
    <name type="scientific">Sphingomonas cavernae</name>
    <dbReference type="NCBI Taxonomy" id="2320861"/>
    <lineage>
        <taxon>Bacteria</taxon>
        <taxon>Pseudomonadati</taxon>
        <taxon>Pseudomonadota</taxon>
        <taxon>Alphaproteobacteria</taxon>
        <taxon>Sphingomonadales</taxon>
        <taxon>Sphingomonadaceae</taxon>
        <taxon>Sphingomonas</taxon>
    </lineage>
</organism>
<dbReference type="CDD" id="cd05483">
    <property type="entry name" value="retropepsin_like_bacteria"/>
    <property type="match status" value="1"/>
</dbReference>
<reference evidence="1 2" key="1">
    <citation type="submission" date="2018-09" db="EMBL/GenBank/DDBJ databases">
        <authorList>
            <person name="Zhu H."/>
        </authorList>
    </citation>
    <scope>NUCLEOTIDE SEQUENCE [LARGE SCALE GENOMIC DNA]</scope>
    <source>
        <strain evidence="1 2">K2R01-6</strain>
    </source>
</reference>
<dbReference type="Proteomes" id="UP000286100">
    <property type="component" value="Unassembled WGS sequence"/>
</dbReference>
<evidence type="ECO:0000313" key="1">
    <source>
        <dbReference type="EMBL" id="RJF92892.1"/>
    </source>
</evidence>
<gene>
    <name evidence="1" type="ORF">D3876_00425</name>
</gene>
<keyword evidence="2" id="KW-1185">Reference proteome</keyword>
<dbReference type="InterPro" id="IPR021109">
    <property type="entry name" value="Peptidase_aspartic_dom_sf"/>
</dbReference>
<proteinExistence type="predicted"/>
<dbReference type="GO" id="GO:0006508">
    <property type="term" value="P:proteolysis"/>
    <property type="evidence" value="ECO:0007669"/>
    <property type="project" value="InterPro"/>
</dbReference>
<evidence type="ECO:0000313" key="2">
    <source>
        <dbReference type="Proteomes" id="UP000286100"/>
    </source>
</evidence>
<dbReference type="InterPro" id="IPR001969">
    <property type="entry name" value="Aspartic_peptidase_AS"/>
</dbReference>
<evidence type="ECO:0008006" key="3">
    <source>
        <dbReference type="Google" id="ProtNLM"/>
    </source>
</evidence>
<dbReference type="InterPro" id="IPR034122">
    <property type="entry name" value="Retropepsin-like_bacterial"/>
</dbReference>
<dbReference type="PROSITE" id="PS00141">
    <property type="entry name" value="ASP_PROTEASE"/>
    <property type="match status" value="1"/>
</dbReference>
<comment type="caution">
    <text evidence="1">The sequence shown here is derived from an EMBL/GenBank/DDBJ whole genome shotgun (WGS) entry which is preliminary data.</text>
</comment>
<dbReference type="AlphaFoldDB" id="A0A418WNS9"/>
<dbReference type="EMBL" id="QYUM01000002">
    <property type="protein sequence ID" value="RJF92892.1"/>
    <property type="molecule type" value="Genomic_DNA"/>
</dbReference>
<accession>A0A418WNS9</accession>
<protein>
    <recommendedName>
        <fullName evidence="3">Peptidase A2 domain-containing protein</fullName>
    </recommendedName>
</protein>
<dbReference type="OrthoDB" id="107347at2"/>
<name>A0A418WNS9_9SPHN</name>
<dbReference type="GO" id="GO:0004190">
    <property type="term" value="F:aspartic-type endopeptidase activity"/>
    <property type="evidence" value="ECO:0007669"/>
    <property type="project" value="InterPro"/>
</dbReference>